<evidence type="ECO:0000256" key="1">
    <source>
        <dbReference type="ARBA" id="ARBA00004477"/>
    </source>
</evidence>
<dbReference type="PANTHER" id="PTHR13205:SF15">
    <property type="entry name" value="DOLICHOL KINASE"/>
    <property type="match status" value="1"/>
</dbReference>
<comment type="subcellular location">
    <subcellularLocation>
        <location evidence="1">Endoplasmic reticulum membrane</location>
        <topology evidence="1">Multi-pass membrane protein</topology>
    </subcellularLocation>
</comment>
<feature type="transmembrane region" description="Helical" evidence="11">
    <location>
        <begin position="441"/>
        <end position="458"/>
    </location>
</feature>
<name>A0A8H3ZY42_GIGMA</name>
<keyword evidence="9 11" id="KW-0472">Membrane</keyword>
<dbReference type="Proteomes" id="UP000439903">
    <property type="component" value="Unassembled WGS sequence"/>
</dbReference>
<feature type="transmembrane region" description="Helical" evidence="11">
    <location>
        <begin position="505"/>
        <end position="526"/>
    </location>
</feature>
<feature type="transmembrane region" description="Helical" evidence="11">
    <location>
        <begin position="278"/>
        <end position="296"/>
    </location>
</feature>
<evidence type="ECO:0000256" key="6">
    <source>
        <dbReference type="ARBA" id="ARBA00022777"/>
    </source>
</evidence>
<feature type="transmembrane region" description="Helical" evidence="11">
    <location>
        <begin position="599"/>
        <end position="617"/>
    </location>
</feature>
<evidence type="ECO:0000313" key="12">
    <source>
        <dbReference type="EMBL" id="KAF0356940.1"/>
    </source>
</evidence>
<evidence type="ECO:0000256" key="7">
    <source>
        <dbReference type="ARBA" id="ARBA00022824"/>
    </source>
</evidence>
<keyword evidence="7" id="KW-0256">Endoplasmic reticulum</keyword>
<keyword evidence="8 11" id="KW-1133">Transmembrane helix</keyword>
<dbReference type="GO" id="GO:0005789">
    <property type="term" value="C:endoplasmic reticulum membrane"/>
    <property type="evidence" value="ECO:0007669"/>
    <property type="project" value="UniProtKB-SubCell"/>
</dbReference>
<dbReference type="GO" id="GO:0004168">
    <property type="term" value="F:dolichol kinase activity"/>
    <property type="evidence" value="ECO:0007669"/>
    <property type="project" value="UniProtKB-EC"/>
</dbReference>
<feature type="transmembrane region" description="Helical" evidence="11">
    <location>
        <begin position="316"/>
        <end position="339"/>
    </location>
</feature>
<accession>A0A8H3ZY42</accession>
<dbReference type="AlphaFoldDB" id="A0A8H3ZY42"/>
<dbReference type="EC" id="2.7.1.108" evidence="3"/>
<dbReference type="InterPro" id="IPR032974">
    <property type="entry name" value="Polypren_kinase"/>
</dbReference>
<comment type="caution">
    <text evidence="12">The sequence shown here is derived from an EMBL/GenBank/DDBJ whole genome shotgun (WGS) entry which is preliminary data.</text>
</comment>
<evidence type="ECO:0000256" key="4">
    <source>
        <dbReference type="ARBA" id="ARBA00022679"/>
    </source>
</evidence>
<feature type="region of interest" description="Disordered" evidence="10">
    <location>
        <begin position="31"/>
        <end position="51"/>
    </location>
</feature>
<feature type="transmembrane region" description="Helical" evidence="11">
    <location>
        <begin position="217"/>
        <end position="239"/>
    </location>
</feature>
<evidence type="ECO:0000256" key="9">
    <source>
        <dbReference type="ARBA" id="ARBA00023136"/>
    </source>
</evidence>
<evidence type="ECO:0000313" key="13">
    <source>
        <dbReference type="Proteomes" id="UP000439903"/>
    </source>
</evidence>
<evidence type="ECO:0000256" key="2">
    <source>
        <dbReference type="ARBA" id="ARBA00010794"/>
    </source>
</evidence>
<keyword evidence="6 12" id="KW-0418">Kinase</keyword>
<organism evidence="12 13">
    <name type="scientific">Gigaspora margarita</name>
    <dbReference type="NCBI Taxonomy" id="4874"/>
    <lineage>
        <taxon>Eukaryota</taxon>
        <taxon>Fungi</taxon>
        <taxon>Fungi incertae sedis</taxon>
        <taxon>Mucoromycota</taxon>
        <taxon>Glomeromycotina</taxon>
        <taxon>Glomeromycetes</taxon>
        <taxon>Diversisporales</taxon>
        <taxon>Gigasporaceae</taxon>
        <taxon>Gigaspora</taxon>
    </lineage>
</organism>
<gene>
    <name evidence="12" type="ORF">F8M41_014692</name>
</gene>
<keyword evidence="4" id="KW-0808">Transferase</keyword>
<evidence type="ECO:0000256" key="8">
    <source>
        <dbReference type="ARBA" id="ARBA00022989"/>
    </source>
</evidence>
<feature type="transmembrane region" description="Helical" evidence="11">
    <location>
        <begin position="365"/>
        <end position="388"/>
    </location>
</feature>
<feature type="transmembrane region" description="Helical" evidence="11">
    <location>
        <begin position="464"/>
        <end position="484"/>
    </location>
</feature>
<proteinExistence type="inferred from homology"/>
<comment type="similarity">
    <text evidence="2">Belongs to the polyprenol kinase family.</text>
</comment>
<keyword evidence="13" id="KW-1185">Reference proteome</keyword>
<evidence type="ECO:0000256" key="11">
    <source>
        <dbReference type="SAM" id="Phobius"/>
    </source>
</evidence>
<dbReference type="EMBL" id="WTPW01003018">
    <property type="protein sequence ID" value="KAF0356940.1"/>
    <property type="molecule type" value="Genomic_DNA"/>
</dbReference>
<dbReference type="PANTHER" id="PTHR13205">
    <property type="entry name" value="TRANSMEMBRANE PROTEIN 15-RELATED"/>
    <property type="match status" value="1"/>
</dbReference>
<protein>
    <recommendedName>
        <fullName evidence="3">dolichol kinase</fullName>
        <ecNumber evidence="3">2.7.1.108</ecNumber>
    </recommendedName>
</protein>
<evidence type="ECO:0000256" key="5">
    <source>
        <dbReference type="ARBA" id="ARBA00022692"/>
    </source>
</evidence>
<reference evidence="12 13" key="1">
    <citation type="journal article" date="2019" name="Environ. Microbiol.">
        <title>At the nexus of three kingdoms: the genome of the mycorrhizal fungus Gigaspora margarita provides insights into plant, endobacterial and fungal interactions.</title>
        <authorList>
            <person name="Venice F."/>
            <person name="Ghignone S."/>
            <person name="Salvioli di Fossalunga A."/>
            <person name="Amselem J."/>
            <person name="Novero M."/>
            <person name="Xianan X."/>
            <person name="Sedzielewska Toro K."/>
            <person name="Morin E."/>
            <person name="Lipzen A."/>
            <person name="Grigoriev I.V."/>
            <person name="Henrissat B."/>
            <person name="Martin F.M."/>
            <person name="Bonfante P."/>
        </authorList>
    </citation>
    <scope>NUCLEOTIDE SEQUENCE [LARGE SCALE GENOMIC DNA]</scope>
    <source>
        <strain evidence="12 13">BEG34</strain>
    </source>
</reference>
<dbReference type="OrthoDB" id="377083at2759"/>
<sequence length="636" mass="72516">MVFDFSSGLSSSTNRHCNFLVERKKNLFSFSPTGSSTSEEEIDPGVEIPPQKNDFGNKKMTNFFPSPIPITASVFERGVIFSISLYASIRLVRILAANEVGRMESLDLILLAIWTWCVYSFDLPFSNKDEKLSHMIWGTDEKCYRNDVDDGAFYGTLLIPTVAAAKLVDIHRSTNVQDDINIEFFEANFELCIVMGCGILIHMFMSKHVNLPNMSVIWAMSIATILSIILIISMAKLGLLPLFEKFPWQHILFSQIFYQTSLYSIALLLKKNFTFGELAVVAQAITLLAVELWVITVKKFRLVKIPSLNQHFPSDITIFQIGLILGMFFIGIILSPLLIHSRNLAQRPAWKIKRKRVFQNNGRKWTSFALLVGTSLIVAFIGHCIQLFLSENPYFWILHYAFKTPTRIFLCLYWTTIIIISILLFTHILQTRRIYSLNTKRKYFHFLTIIMFIPGYLLEPEFMHLAFSVALSAFIFLEYLRYFAVYPLGKNIHIFLSEFLDNRDSGPCILSHLYLLVGCAACIWMQGTSVLANISGILTLGLGDAMASIVGKRYGRRRWPGTTKTIEGSIAFIIFHLLGAFVVTRLWSKNNLLPGIEEWLYYTLAVSIAALLEAVSYQNDNLMIPLFMWTLTCLLI</sequence>
<evidence type="ECO:0000256" key="10">
    <source>
        <dbReference type="SAM" id="MobiDB-lite"/>
    </source>
</evidence>
<feature type="transmembrane region" description="Helical" evidence="11">
    <location>
        <begin position="570"/>
        <end position="587"/>
    </location>
</feature>
<keyword evidence="5 11" id="KW-0812">Transmembrane</keyword>
<dbReference type="GO" id="GO:0043048">
    <property type="term" value="P:dolichyl monophosphate biosynthetic process"/>
    <property type="evidence" value="ECO:0007669"/>
    <property type="project" value="TreeGrafter"/>
</dbReference>
<feature type="transmembrane region" description="Helical" evidence="11">
    <location>
        <begin position="408"/>
        <end position="429"/>
    </location>
</feature>
<feature type="transmembrane region" description="Helical" evidence="11">
    <location>
        <begin position="251"/>
        <end position="269"/>
    </location>
</feature>
<evidence type="ECO:0000256" key="3">
    <source>
        <dbReference type="ARBA" id="ARBA00012132"/>
    </source>
</evidence>
<feature type="transmembrane region" description="Helical" evidence="11">
    <location>
        <begin position="532"/>
        <end position="550"/>
    </location>
</feature>